<comment type="caution">
    <text evidence="2">The sequence shown here is derived from an EMBL/GenBank/DDBJ whole genome shotgun (WGS) entry which is preliminary data.</text>
</comment>
<dbReference type="Proteomes" id="UP001150217">
    <property type="component" value="Unassembled WGS sequence"/>
</dbReference>
<feature type="region of interest" description="Disordered" evidence="1">
    <location>
        <begin position="1"/>
        <end position="38"/>
    </location>
</feature>
<evidence type="ECO:0000313" key="3">
    <source>
        <dbReference type="Proteomes" id="UP001150217"/>
    </source>
</evidence>
<reference evidence="2" key="1">
    <citation type="submission" date="2022-08" db="EMBL/GenBank/DDBJ databases">
        <title>A Global Phylogenomic Analysis of the Shiitake Genus Lentinula.</title>
        <authorList>
            <consortium name="DOE Joint Genome Institute"/>
            <person name="Sierra-Patev S."/>
            <person name="Min B."/>
            <person name="Naranjo-Ortiz M."/>
            <person name="Looney B."/>
            <person name="Konkel Z."/>
            <person name="Slot J.C."/>
            <person name="Sakamoto Y."/>
            <person name="Steenwyk J.L."/>
            <person name="Rokas A."/>
            <person name="Carro J."/>
            <person name="Camarero S."/>
            <person name="Ferreira P."/>
            <person name="Molpeceres G."/>
            <person name="Ruiz-Duenas F.J."/>
            <person name="Serrano A."/>
            <person name="Henrissat B."/>
            <person name="Drula E."/>
            <person name="Hughes K.W."/>
            <person name="Mata J.L."/>
            <person name="Ishikawa N.K."/>
            <person name="Vargas-Isla R."/>
            <person name="Ushijima S."/>
            <person name="Smith C.A."/>
            <person name="Ahrendt S."/>
            <person name="Andreopoulos W."/>
            <person name="He G."/>
            <person name="Labutti K."/>
            <person name="Lipzen A."/>
            <person name="Ng V."/>
            <person name="Riley R."/>
            <person name="Sandor L."/>
            <person name="Barry K."/>
            <person name="Martinez A.T."/>
            <person name="Xiao Y."/>
            <person name="Gibbons J.G."/>
            <person name="Terashima K."/>
            <person name="Grigoriev I.V."/>
            <person name="Hibbett D.S."/>
        </authorList>
    </citation>
    <scope>NUCLEOTIDE SEQUENCE</scope>
    <source>
        <strain evidence="2">RHP3577 ss4</strain>
    </source>
</reference>
<feature type="region of interest" description="Disordered" evidence="1">
    <location>
        <begin position="54"/>
        <end position="146"/>
    </location>
</feature>
<sequence length="182" mass="19933">MMTCRTTTTTIPQPTASTSSRPADSPSPSIPADEDEDSIMRDALARVERVKAWKAEGEGVEGRGGLKQNTDVAEQRRLLAEAATARSQRGTSPSEMSVSPWRLVVEIRKEKGKGREKVQEQPVGGDPDDGDDDDDDDEREPCERCKAKKIPCLQQAGKRNSVICAVLLLGPAIDGETRRQFR</sequence>
<gene>
    <name evidence="2" type="ORF">C8R41DRAFT_870669</name>
</gene>
<evidence type="ECO:0000256" key="1">
    <source>
        <dbReference type="SAM" id="MobiDB-lite"/>
    </source>
</evidence>
<feature type="compositionally biased region" description="Acidic residues" evidence="1">
    <location>
        <begin position="126"/>
        <end position="140"/>
    </location>
</feature>
<evidence type="ECO:0000313" key="2">
    <source>
        <dbReference type="EMBL" id="KAJ4470992.1"/>
    </source>
</evidence>
<organism evidence="2 3">
    <name type="scientific">Lentinula lateritia</name>
    <dbReference type="NCBI Taxonomy" id="40482"/>
    <lineage>
        <taxon>Eukaryota</taxon>
        <taxon>Fungi</taxon>
        <taxon>Dikarya</taxon>
        <taxon>Basidiomycota</taxon>
        <taxon>Agaricomycotina</taxon>
        <taxon>Agaricomycetes</taxon>
        <taxon>Agaricomycetidae</taxon>
        <taxon>Agaricales</taxon>
        <taxon>Marasmiineae</taxon>
        <taxon>Omphalotaceae</taxon>
        <taxon>Lentinula</taxon>
    </lineage>
</organism>
<evidence type="ECO:0008006" key="4">
    <source>
        <dbReference type="Google" id="ProtNLM"/>
    </source>
</evidence>
<proteinExistence type="predicted"/>
<dbReference type="EMBL" id="JANVFT010000089">
    <property type="protein sequence ID" value="KAJ4470992.1"/>
    <property type="molecule type" value="Genomic_DNA"/>
</dbReference>
<keyword evidence="3" id="KW-1185">Reference proteome</keyword>
<protein>
    <recommendedName>
        <fullName evidence="4">Zn(2)-C6 fungal-type domain-containing protein</fullName>
    </recommendedName>
</protein>
<feature type="compositionally biased region" description="Basic and acidic residues" evidence="1">
    <location>
        <begin position="105"/>
        <end position="119"/>
    </location>
</feature>
<feature type="compositionally biased region" description="Low complexity" evidence="1">
    <location>
        <begin position="1"/>
        <end position="31"/>
    </location>
</feature>
<name>A0ABQ8V429_9AGAR</name>
<accession>A0ABQ8V429</accession>
<feature type="compositionally biased region" description="Polar residues" evidence="1">
    <location>
        <begin position="85"/>
        <end position="97"/>
    </location>
</feature>